<sequence length="310" mass="34708">MEIGARLKEAREAKNLSLESLQETTKIQKRYLIAIEEGNLHILPGKFYARAFIKEYANAVGVDPDELMEEFKEEVPKTEEPTEEHYSRMQRSRKNNNTDKPSSNFSLFPTVIVVLLIVGIILVAVFFISQSMSGKGENEPINQDGDEDVIINDDTSQTQDSETASDENEENKDSAANEKSEDASIDDEASQEETEPKGEFSTVEKGTGNTPESIVAYNYTGEEVTATLEAEGDTWLGVKSESDEIFFEEAMFNEEKSPLEIDLTGQERVFFKIGNASVLTITVNGVEMEYPVDSSTVRQNIWIELNQEAE</sequence>
<dbReference type="CDD" id="cd00093">
    <property type="entry name" value="HTH_XRE"/>
    <property type="match status" value="1"/>
</dbReference>
<dbReference type="RefSeq" id="WP_038244197.1">
    <property type="nucleotide sequence ID" value="NZ_BNER01000004.1"/>
</dbReference>
<dbReference type="Pfam" id="PF13464">
    <property type="entry name" value="RodZ_C"/>
    <property type="match status" value="1"/>
</dbReference>
<feature type="compositionally biased region" description="Basic and acidic residues" evidence="1">
    <location>
        <begin position="73"/>
        <end position="87"/>
    </location>
</feature>
<keyword evidence="2" id="KW-0472">Membrane</keyword>
<dbReference type="InterPro" id="IPR050400">
    <property type="entry name" value="Bact_Cytoskel_RodZ"/>
</dbReference>
<evidence type="ECO:0000256" key="2">
    <source>
        <dbReference type="SAM" id="Phobius"/>
    </source>
</evidence>
<dbReference type="PROSITE" id="PS50943">
    <property type="entry name" value="HTH_CROC1"/>
    <property type="match status" value="1"/>
</dbReference>
<keyword evidence="2" id="KW-1133">Transmembrane helix</keyword>
<dbReference type="eggNOG" id="COG1426">
    <property type="taxonomic scope" value="Bacteria"/>
</dbReference>
<dbReference type="InterPro" id="IPR025194">
    <property type="entry name" value="RodZ-like_C"/>
</dbReference>
<dbReference type="Proteomes" id="UP000028875">
    <property type="component" value="Unassembled WGS sequence"/>
</dbReference>
<evidence type="ECO:0000313" key="5">
    <source>
        <dbReference type="Proteomes" id="UP000028875"/>
    </source>
</evidence>
<dbReference type="InterPro" id="IPR001387">
    <property type="entry name" value="Cro/C1-type_HTH"/>
</dbReference>
<name>A0A024QBZ6_9BACI</name>
<keyword evidence="5" id="KW-1185">Reference proteome</keyword>
<feature type="transmembrane region" description="Helical" evidence="2">
    <location>
        <begin position="107"/>
        <end position="128"/>
    </location>
</feature>
<feature type="region of interest" description="Disordered" evidence="1">
    <location>
        <begin position="134"/>
        <end position="211"/>
    </location>
</feature>
<dbReference type="GO" id="GO:0003677">
    <property type="term" value="F:DNA binding"/>
    <property type="evidence" value="ECO:0007669"/>
    <property type="project" value="InterPro"/>
</dbReference>
<accession>A0A024QBZ6</accession>
<dbReference type="Pfam" id="PF13413">
    <property type="entry name" value="HTH_25"/>
    <property type="match status" value="1"/>
</dbReference>
<protein>
    <submittedName>
        <fullName evidence="4">Cytoskeletal protein RodZ</fullName>
    </submittedName>
</protein>
<evidence type="ECO:0000259" key="3">
    <source>
        <dbReference type="PROSITE" id="PS50943"/>
    </source>
</evidence>
<dbReference type="InterPro" id="IPR010982">
    <property type="entry name" value="Lambda_DNA-bd_dom_sf"/>
</dbReference>
<reference evidence="4 5" key="1">
    <citation type="submission" date="2014-03" db="EMBL/GenBank/DDBJ databases">
        <authorList>
            <person name="Urmite Genomes U."/>
        </authorList>
    </citation>
    <scope>NUCLEOTIDE SEQUENCE [LARGE SCALE GENOMIC DNA]</scope>
    <source>
        <strain evidence="4 5">Vm-5</strain>
    </source>
</reference>
<feature type="compositionally biased region" description="Basic and acidic residues" evidence="1">
    <location>
        <begin position="171"/>
        <end position="182"/>
    </location>
</feature>
<comment type="caution">
    <text evidence="4">The sequence shown here is derived from an EMBL/GenBank/DDBJ whole genome shotgun (WGS) entry which is preliminary data.</text>
</comment>
<dbReference type="AlphaFoldDB" id="A0A024QBZ6"/>
<dbReference type="STRING" id="1462526.BN990_02366"/>
<feature type="compositionally biased region" description="Polar residues" evidence="1">
    <location>
        <begin position="153"/>
        <end position="162"/>
    </location>
</feature>
<evidence type="ECO:0000313" key="4">
    <source>
        <dbReference type="EMBL" id="CDQ40048.1"/>
    </source>
</evidence>
<feature type="compositionally biased region" description="Acidic residues" evidence="1">
    <location>
        <begin position="183"/>
        <end position="193"/>
    </location>
</feature>
<feature type="region of interest" description="Disordered" evidence="1">
    <location>
        <begin position="73"/>
        <end position="102"/>
    </location>
</feature>
<keyword evidence="2" id="KW-0812">Transmembrane</keyword>
<dbReference type="SMART" id="SM00530">
    <property type="entry name" value="HTH_XRE"/>
    <property type="match status" value="1"/>
</dbReference>
<dbReference type="EMBL" id="CCDP010000001">
    <property type="protein sequence ID" value="CDQ40048.1"/>
    <property type="molecule type" value="Genomic_DNA"/>
</dbReference>
<reference evidence="5" key="2">
    <citation type="submission" date="2014-05" db="EMBL/GenBank/DDBJ databases">
        <title>Draft genome sequence of Virgibacillus massiliensis Vm-5.</title>
        <authorList>
            <person name="Khelaifia S."/>
            <person name="Croce O."/>
            <person name="Lagier J.C."/>
            <person name="Raoult D."/>
        </authorList>
    </citation>
    <scope>NUCLEOTIDE SEQUENCE [LARGE SCALE GENOMIC DNA]</scope>
    <source>
        <strain evidence="5">Vm-5</strain>
    </source>
</reference>
<dbReference type="SUPFAM" id="SSF47413">
    <property type="entry name" value="lambda repressor-like DNA-binding domains"/>
    <property type="match status" value="1"/>
</dbReference>
<proteinExistence type="predicted"/>
<gene>
    <name evidence="4" type="ORF">BN990_02366</name>
</gene>
<dbReference type="OrthoDB" id="9797543at2"/>
<evidence type="ECO:0000256" key="1">
    <source>
        <dbReference type="SAM" id="MobiDB-lite"/>
    </source>
</evidence>
<dbReference type="PANTHER" id="PTHR34475:SF1">
    <property type="entry name" value="CYTOSKELETON PROTEIN RODZ"/>
    <property type="match status" value="1"/>
</dbReference>
<dbReference type="PANTHER" id="PTHR34475">
    <property type="match status" value="1"/>
</dbReference>
<feature type="domain" description="HTH cro/C1-type" evidence="3">
    <location>
        <begin position="7"/>
        <end position="67"/>
    </location>
</feature>
<dbReference type="Gene3D" id="1.10.260.40">
    <property type="entry name" value="lambda repressor-like DNA-binding domains"/>
    <property type="match status" value="1"/>
</dbReference>
<organism evidence="4 5">
    <name type="scientific">Virgibacillus massiliensis</name>
    <dbReference type="NCBI Taxonomy" id="1462526"/>
    <lineage>
        <taxon>Bacteria</taxon>
        <taxon>Bacillati</taxon>
        <taxon>Bacillota</taxon>
        <taxon>Bacilli</taxon>
        <taxon>Bacillales</taxon>
        <taxon>Bacillaceae</taxon>
        <taxon>Virgibacillus</taxon>
    </lineage>
</organism>